<feature type="signal peptide" evidence="6">
    <location>
        <begin position="1"/>
        <end position="23"/>
    </location>
</feature>
<dbReference type="EMBL" id="JABCRI010000019">
    <property type="protein sequence ID" value="KAF8388735.1"/>
    <property type="molecule type" value="Genomic_DNA"/>
</dbReference>
<dbReference type="PANTHER" id="PTHR32227">
    <property type="entry name" value="GLUCAN ENDO-1,3-BETA-GLUCOSIDASE BG1-RELATED-RELATED"/>
    <property type="match status" value="1"/>
</dbReference>
<dbReference type="AlphaFoldDB" id="A0A834YIP5"/>
<comment type="similarity">
    <text evidence="1 4">Belongs to the glycosyl hydrolase 17 family.</text>
</comment>
<evidence type="ECO:0000256" key="5">
    <source>
        <dbReference type="RuleBase" id="RU004336"/>
    </source>
</evidence>
<dbReference type="PROSITE" id="PS00587">
    <property type="entry name" value="GLYCOSYL_HYDROL_F17"/>
    <property type="match status" value="1"/>
</dbReference>
<evidence type="ECO:0000256" key="1">
    <source>
        <dbReference type="ARBA" id="ARBA00008773"/>
    </source>
</evidence>
<dbReference type="InterPro" id="IPR044965">
    <property type="entry name" value="Glyco_hydro_17_plant"/>
</dbReference>
<evidence type="ECO:0000256" key="6">
    <source>
        <dbReference type="SAM" id="SignalP"/>
    </source>
</evidence>
<accession>A0A834YIP5</accession>
<sequence>MASPRTTLTLLMIVATGYHVSVATYDIGVCYGMQGNDLPSATDVISMYTKYAGNEAIPGEFSQYIAPAMQNLRAVLDANKMVGIEVTTVVSTATLGTSYPPSNGVFSTEVANEMTNILKVISSIGSSLMVNVYPYFAYAADPANVRLDYAQFTATESVVQDGNLGYSNMFDAIVDAFYWAMEKAGVTNVDIAVSESGWPSAGNGNFTTPTLAATYNKNFMNHVMKNGTPKRPQTYMDAYVFAMFNENLKTAGVEQNFGLFFPNMQPVYPMGGQVEKSRNADLHCVDWNPHDENLILTGSANNSVRMFDHRNLTSGGVGSPIYKFEDHKAAVLCMQVGKKNDCVGARMPNSSPALFLQHAGHRCKAAYHLALPI</sequence>
<dbReference type="SUPFAM" id="SSF50978">
    <property type="entry name" value="WD40 repeat-like"/>
    <property type="match status" value="1"/>
</dbReference>
<dbReference type="InterPro" id="IPR036322">
    <property type="entry name" value="WD40_repeat_dom_sf"/>
</dbReference>
<keyword evidence="8" id="KW-1185">Reference proteome</keyword>
<dbReference type="Gene3D" id="3.20.20.80">
    <property type="entry name" value="Glycosidases"/>
    <property type="match status" value="1"/>
</dbReference>
<evidence type="ECO:0008006" key="9">
    <source>
        <dbReference type="Google" id="ProtNLM"/>
    </source>
</evidence>
<evidence type="ECO:0000256" key="3">
    <source>
        <dbReference type="ARBA" id="ARBA00023295"/>
    </source>
</evidence>
<dbReference type="Gene3D" id="2.130.10.10">
    <property type="entry name" value="YVTN repeat-like/Quinoprotein amine dehydrogenase"/>
    <property type="match status" value="1"/>
</dbReference>
<keyword evidence="6" id="KW-0732">Signal</keyword>
<feature type="chain" id="PRO_5032456591" description="Glucan endo-1,3-beta-D-glucosidase" evidence="6">
    <location>
        <begin position="24"/>
        <end position="373"/>
    </location>
</feature>
<dbReference type="InterPro" id="IPR017853">
    <property type="entry name" value="GH"/>
</dbReference>
<evidence type="ECO:0000256" key="4">
    <source>
        <dbReference type="RuleBase" id="RU004335"/>
    </source>
</evidence>
<evidence type="ECO:0000313" key="8">
    <source>
        <dbReference type="Proteomes" id="UP000655225"/>
    </source>
</evidence>
<keyword evidence="3 5" id="KW-0326">Glycosidase</keyword>
<evidence type="ECO:0000256" key="2">
    <source>
        <dbReference type="ARBA" id="ARBA00022801"/>
    </source>
</evidence>
<protein>
    <recommendedName>
        <fullName evidence="9">Glucan endo-1,3-beta-D-glucosidase</fullName>
    </recommendedName>
</protein>
<comment type="caution">
    <text evidence="7">The sequence shown here is derived from an EMBL/GenBank/DDBJ whole genome shotgun (WGS) entry which is preliminary data.</text>
</comment>
<dbReference type="InterPro" id="IPR000490">
    <property type="entry name" value="Glyco_hydro_17"/>
</dbReference>
<evidence type="ECO:0000313" key="7">
    <source>
        <dbReference type="EMBL" id="KAF8388735.1"/>
    </source>
</evidence>
<keyword evidence="2 5" id="KW-0378">Hydrolase</keyword>
<dbReference type="InterPro" id="IPR015943">
    <property type="entry name" value="WD40/YVTN_repeat-like_dom_sf"/>
</dbReference>
<name>A0A834YIP5_TETSI</name>
<dbReference type="GO" id="GO:0004553">
    <property type="term" value="F:hydrolase activity, hydrolyzing O-glycosyl compounds"/>
    <property type="evidence" value="ECO:0007669"/>
    <property type="project" value="InterPro"/>
</dbReference>
<dbReference type="Pfam" id="PF00332">
    <property type="entry name" value="Glyco_hydro_17"/>
    <property type="match status" value="1"/>
</dbReference>
<dbReference type="GO" id="GO:0005975">
    <property type="term" value="P:carbohydrate metabolic process"/>
    <property type="evidence" value="ECO:0007669"/>
    <property type="project" value="InterPro"/>
</dbReference>
<dbReference type="Proteomes" id="UP000655225">
    <property type="component" value="Unassembled WGS sequence"/>
</dbReference>
<dbReference type="OrthoDB" id="941679at2759"/>
<organism evidence="7 8">
    <name type="scientific">Tetracentron sinense</name>
    <name type="common">Spur-leaf</name>
    <dbReference type="NCBI Taxonomy" id="13715"/>
    <lineage>
        <taxon>Eukaryota</taxon>
        <taxon>Viridiplantae</taxon>
        <taxon>Streptophyta</taxon>
        <taxon>Embryophyta</taxon>
        <taxon>Tracheophyta</taxon>
        <taxon>Spermatophyta</taxon>
        <taxon>Magnoliopsida</taxon>
        <taxon>Trochodendrales</taxon>
        <taxon>Trochodendraceae</taxon>
        <taxon>Tetracentron</taxon>
    </lineage>
</organism>
<proteinExistence type="inferred from homology"/>
<dbReference type="SUPFAM" id="SSF51445">
    <property type="entry name" value="(Trans)glycosidases"/>
    <property type="match status" value="1"/>
</dbReference>
<reference evidence="7 8" key="1">
    <citation type="submission" date="2020-04" db="EMBL/GenBank/DDBJ databases">
        <title>Plant Genome Project.</title>
        <authorList>
            <person name="Zhang R.-G."/>
        </authorList>
    </citation>
    <scope>NUCLEOTIDE SEQUENCE [LARGE SCALE GENOMIC DNA]</scope>
    <source>
        <strain evidence="7">YNK0</strain>
        <tissue evidence="7">Leaf</tissue>
    </source>
</reference>
<gene>
    <name evidence="7" type="ORF">HHK36_025415</name>
</gene>